<evidence type="ECO:0000313" key="1">
    <source>
        <dbReference type="EMBL" id="GAA4035155.1"/>
    </source>
</evidence>
<sequence length="171" mass="20246">MVYNSFNGVNKMTTFNNKEEYLKYFEKRFNFHREDIYFPEKEEYGNLMNYISSQKVSFFYGITVNENSKIYDSYLNDNNSCFGRIVTIIKNRNFEHKLTGTEITKFKFENINSKTIDFNNGKSVIFIISTKLGRAINNNIKELTCIIDDLNDKSINYYLISVDNQDFKNPL</sequence>
<comment type="caution">
    <text evidence="1">The sequence shown here is derived from an EMBL/GenBank/DDBJ whole genome shotgun (WGS) entry which is preliminary data.</text>
</comment>
<dbReference type="Proteomes" id="UP001500968">
    <property type="component" value="Unassembled WGS sequence"/>
</dbReference>
<organism evidence="1 2">
    <name type="scientific">Flavobacterium cheonhonense</name>
    <dbReference type="NCBI Taxonomy" id="706185"/>
    <lineage>
        <taxon>Bacteria</taxon>
        <taxon>Pseudomonadati</taxon>
        <taxon>Bacteroidota</taxon>
        <taxon>Flavobacteriia</taxon>
        <taxon>Flavobacteriales</taxon>
        <taxon>Flavobacteriaceae</taxon>
        <taxon>Flavobacterium</taxon>
    </lineage>
</organism>
<proteinExistence type="predicted"/>
<reference evidence="2" key="1">
    <citation type="journal article" date="2019" name="Int. J. Syst. Evol. Microbiol.">
        <title>The Global Catalogue of Microorganisms (GCM) 10K type strain sequencing project: providing services to taxonomists for standard genome sequencing and annotation.</title>
        <authorList>
            <consortium name="The Broad Institute Genomics Platform"/>
            <consortium name="The Broad Institute Genome Sequencing Center for Infectious Disease"/>
            <person name="Wu L."/>
            <person name="Ma J."/>
        </authorList>
    </citation>
    <scope>NUCLEOTIDE SEQUENCE [LARGE SCALE GENOMIC DNA]</scope>
    <source>
        <strain evidence="2">JCM 17064</strain>
    </source>
</reference>
<evidence type="ECO:0000313" key="2">
    <source>
        <dbReference type="Proteomes" id="UP001500968"/>
    </source>
</evidence>
<keyword evidence="2" id="KW-1185">Reference proteome</keyword>
<name>A0ABP7U324_9FLAO</name>
<dbReference type="EMBL" id="BAABCR010000015">
    <property type="protein sequence ID" value="GAA4035155.1"/>
    <property type="molecule type" value="Genomic_DNA"/>
</dbReference>
<gene>
    <name evidence="1" type="ORF">GCM10022386_20430</name>
</gene>
<protein>
    <submittedName>
        <fullName evidence="1">Uncharacterized protein</fullName>
    </submittedName>
</protein>
<accession>A0ABP7U324</accession>